<dbReference type="InterPro" id="IPR000515">
    <property type="entry name" value="MetI-like"/>
</dbReference>
<feature type="transmembrane region" description="Helical" evidence="8">
    <location>
        <begin position="538"/>
        <end position="562"/>
    </location>
</feature>
<feature type="transmembrane region" description="Helical" evidence="8">
    <location>
        <begin position="24"/>
        <end position="49"/>
    </location>
</feature>
<proteinExistence type="inferred from homology"/>
<evidence type="ECO:0000256" key="4">
    <source>
        <dbReference type="ARBA" id="ARBA00022475"/>
    </source>
</evidence>
<dbReference type="SUPFAM" id="SSF161098">
    <property type="entry name" value="MetI-like"/>
    <property type="match status" value="1"/>
</dbReference>
<feature type="transmembrane region" description="Helical" evidence="8">
    <location>
        <begin position="265"/>
        <end position="283"/>
    </location>
</feature>
<reference evidence="10 11" key="1">
    <citation type="journal article" date="2014" name="Int. J. Syst. Evol. Microbiol.">
        <title>Complete genome sequence of Corynebacterium casei LMG S-19264T (=DSM 44701T), isolated from a smear-ripened cheese.</title>
        <authorList>
            <consortium name="US DOE Joint Genome Institute (JGI-PGF)"/>
            <person name="Walter F."/>
            <person name="Albersmeier A."/>
            <person name="Kalinowski J."/>
            <person name="Ruckert C."/>
        </authorList>
    </citation>
    <scope>NUCLEOTIDE SEQUENCE [LARGE SCALE GENOMIC DNA]</scope>
    <source>
        <strain evidence="10 11">IBRC-M 10912</strain>
    </source>
</reference>
<evidence type="ECO:0000256" key="5">
    <source>
        <dbReference type="ARBA" id="ARBA00022692"/>
    </source>
</evidence>
<evidence type="ECO:0000256" key="3">
    <source>
        <dbReference type="ARBA" id="ARBA00022448"/>
    </source>
</evidence>
<evidence type="ECO:0000256" key="1">
    <source>
        <dbReference type="ARBA" id="ARBA00004651"/>
    </source>
</evidence>
<dbReference type="InterPro" id="IPR035906">
    <property type="entry name" value="MetI-like_sf"/>
</dbReference>
<accession>A0ABD5NYY1</accession>
<sequence length="570" mass="59602">MATTDESTGSWFGADGQVSQVRGLLFKLSCLGATLLALGLVLVFLLYVFNDAVQPLTADTGWLLTFVVTLVLPAVAVGSYYYTRDTRAGEVAYTALGLPVATTLLAGGVVITFEHIVSPHAWFALALSATVAFGLVELHARTRTAGALERLAVVVLVPLLALVGVPGIAVDFPVETPLLGQELFRLSFAIPELVPSLREVILALPVLPTASLSLLLTFTLPISAAAAWHVRRVRESDRDGAIAGGATIVAAGLGLVAAPLVDLSATTWVVLATVVALPVGLYVESVVRRDVGVSGLAFPVVVAAGALLGAFLVDALGFAGPDLWLDWGFLTSPASTTPRDAGIYPALVGSVMMLVVVAVAAFPVGVGAAVYLEEYAPNDELLGSIVDLIEINIANLAGVPSVVYGVLGLTLFVRTAGMQAGIVMVGGLTIGLLILPIVIVSAQEAIRGVPDSLRQASYGMGATKWQTVRNVVLPRALPGIMTGTILAFGRAIGETAPLLMIGAAAVVRIPPDTFFSLFSAMPRQIFAWSKEIETEFRYGVLAAGVVTLLIVMLMMNASAILVRNKYQRQN</sequence>
<dbReference type="RefSeq" id="WP_246971160.1">
    <property type="nucleotide sequence ID" value="NZ_CP095397.1"/>
</dbReference>
<feature type="domain" description="ABC transmembrane type-1" evidence="9">
    <location>
        <begin position="347"/>
        <end position="559"/>
    </location>
</feature>
<feature type="transmembrane region" description="Helical" evidence="8">
    <location>
        <begin position="240"/>
        <end position="259"/>
    </location>
</feature>
<feature type="transmembrane region" description="Helical" evidence="8">
    <location>
        <begin position="393"/>
        <end position="413"/>
    </location>
</feature>
<comment type="caution">
    <text evidence="8">Lacks conserved residue(s) required for the propagation of feature annotation.</text>
</comment>
<feature type="transmembrane region" description="Helical" evidence="8">
    <location>
        <begin position="295"/>
        <end position="321"/>
    </location>
</feature>
<feature type="transmembrane region" description="Helical" evidence="8">
    <location>
        <begin position="201"/>
        <end position="228"/>
    </location>
</feature>
<dbReference type="NCBIfam" id="TIGR00974">
    <property type="entry name" value="3a0107s02c"/>
    <property type="match status" value="1"/>
</dbReference>
<keyword evidence="5 8" id="KW-0812">Transmembrane</keyword>
<gene>
    <name evidence="10" type="primary">pstA</name>
    <name evidence="10" type="ORF">ACFOZ7_07885</name>
</gene>
<evidence type="ECO:0000256" key="6">
    <source>
        <dbReference type="ARBA" id="ARBA00022989"/>
    </source>
</evidence>
<feature type="transmembrane region" description="Helical" evidence="8">
    <location>
        <begin position="341"/>
        <end position="372"/>
    </location>
</feature>
<evidence type="ECO:0000256" key="8">
    <source>
        <dbReference type="RuleBase" id="RU363043"/>
    </source>
</evidence>
<dbReference type="PROSITE" id="PS50928">
    <property type="entry name" value="ABC_TM1"/>
    <property type="match status" value="1"/>
</dbReference>
<evidence type="ECO:0000259" key="9">
    <source>
        <dbReference type="PROSITE" id="PS50928"/>
    </source>
</evidence>
<dbReference type="GeneID" id="71852228"/>
<dbReference type="PANTHER" id="PTHR43470:SF5">
    <property type="entry name" value="PHOSPHATE TRANSPORT SYSTEM PERMEASE PROTEIN PSTA"/>
    <property type="match status" value="1"/>
</dbReference>
<evidence type="ECO:0000313" key="11">
    <source>
        <dbReference type="Proteomes" id="UP001595821"/>
    </source>
</evidence>
<evidence type="ECO:0000313" key="10">
    <source>
        <dbReference type="EMBL" id="MFC4246918.1"/>
    </source>
</evidence>
<feature type="transmembrane region" description="Helical" evidence="8">
    <location>
        <begin position="419"/>
        <end position="440"/>
    </location>
</feature>
<feature type="transmembrane region" description="Helical" evidence="8">
    <location>
        <begin position="61"/>
        <end position="82"/>
    </location>
</feature>
<keyword evidence="6 8" id="KW-1133">Transmembrane helix</keyword>
<protein>
    <recommendedName>
        <fullName evidence="8">Phosphate transport system permease protein PstA</fullName>
    </recommendedName>
</protein>
<dbReference type="Proteomes" id="UP001595821">
    <property type="component" value="Unassembled WGS sequence"/>
</dbReference>
<dbReference type="GO" id="GO:0005886">
    <property type="term" value="C:plasma membrane"/>
    <property type="evidence" value="ECO:0007669"/>
    <property type="project" value="UniProtKB-SubCell"/>
</dbReference>
<feature type="transmembrane region" description="Helical" evidence="8">
    <location>
        <begin position="91"/>
        <end position="113"/>
    </location>
</feature>
<evidence type="ECO:0000256" key="7">
    <source>
        <dbReference type="ARBA" id="ARBA00023136"/>
    </source>
</evidence>
<keyword evidence="4 8" id="KW-1003">Cell membrane</keyword>
<dbReference type="PANTHER" id="PTHR43470">
    <property type="entry name" value="PHOSPHATE TRANSPORT SYSTEM PERMEASE PROTEIN PSTA-RELATED"/>
    <property type="match status" value="1"/>
</dbReference>
<organism evidence="10 11">
    <name type="scientific">Natribaculum luteum</name>
    <dbReference type="NCBI Taxonomy" id="1586232"/>
    <lineage>
        <taxon>Archaea</taxon>
        <taxon>Methanobacteriati</taxon>
        <taxon>Methanobacteriota</taxon>
        <taxon>Stenosarchaea group</taxon>
        <taxon>Halobacteria</taxon>
        <taxon>Halobacteriales</taxon>
        <taxon>Natrialbaceae</taxon>
        <taxon>Natribaculum</taxon>
    </lineage>
</organism>
<name>A0ABD5NYY1_9EURY</name>
<feature type="transmembrane region" description="Helical" evidence="8">
    <location>
        <begin position="119"/>
        <end position="139"/>
    </location>
</feature>
<comment type="similarity">
    <text evidence="2 8">Belongs to the binding-protein-dependent transport system permease family. CysTW subfamily.</text>
</comment>
<keyword evidence="7 8" id="KW-0472">Membrane</keyword>
<feature type="transmembrane region" description="Helical" evidence="8">
    <location>
        <begin position="151"/>
        <end position="170"/>
    </location>
</feature>
<comment type="caution">
    <text evidence="10">The sequence shown here is derived from an EMBL/GenBank/DDBJ whole genome shotgun (WGS) entry which is preliminary data.</text>
</comment>
<dbReference type="EMBL" id="JBHSDJ010000021">
    <property type="protein sequence ID" value="MFC4246918.1"/>
    <property type="molecule type" value="Genomic_DNA"/>
</dbReference>
<dbReference type="CDD" id="cd06261">
    <property type="entry name" value="TM_PBP2"/>
    <property type="match status" value="1"/>
</dbReference>
<evidence type="ECO:0000256" key="2">
    <source>
        <dbReference type="ARBA" id="ARBA00007069"/>
    </source>
</evidence>
<keyword evidence="3" id="KW-0813">Transport</keyword>
<dbReference type="Pfam" id="PF00528">
    <property type="entry name" value="BPD_transp_1"/>
    <property type="match status" value="1"/>
</dbReference>
<dbReference type="Gene3D" id="1.10.3720.10">
    <property type="entry name" value="MetI-like"/>
    <property type="match status" value="1"/>
</dbReference>
<dbReference type="AlphaFoldDB" id="A0ABD5NYY1"/>
<comment type="subcellular location">
    <subcellularLocation>
        <location evidence="1 8">Cell membrane</location>
        <topology evidence="1 8">Multi-pass membrane protein</topology>
    </subcellularLocation>
</comment>
<dbReference type="InterPro" id="IPR005672">
    <property type="entry name" value="Phosphate_PstA"/>
</dbReference>